<evidence type="ECO:0000313" key="4">
    <source>
        <dbReference type="Proteomes" id="UP000683925"/>
    </source>
</evidence>
<reference evidence="3" key="1">
    <citation type="submission" date="2021-01" db="EMBL/GenBank/DDBJ databases">
        <authorList>
            <consortium name="Genoscope - CEA"/>
            <person name="William W."/>
        </authorList>
    </citation>
    <scope>NUCLEOTIDE SEQUENCE</scope>
</reference>
<keyword evidence="4" id="KW-1185">Reference proteome</keyword>
<keyword evidence="1" id="KW-0863">Zinc-finger</keyword>
<gene>
    <name evidence="3" type="ORF">POCTA_138.1.T0070194</name>
</gene>
<accession>A0A8S1S8J8</accession>
<keyword evidence="1" id="KW-0479">Metal-binding</keyword>
<protein>
    <recommendedName>
        <fullName evidence="2">B box-type domain-containing protein</fullName>
    </recommendedName>
</protein>
<dbReference type="GO" id="GO:0008270">
    <property type="term" value="F:zinc ion binding"/>
    <property type="evidence" value="ECO:0007669"/>
    <property type="project" value="UniProtKB-KW"/>
</dbReference>
<dbReference type="Pfam" id="PF00643">
    <property type="entry name" value="zf-B_box"/>
    <property type="match status" value="1"/>
</dbReference>
<dbReference type="AlphaFoldDB" id="A0A8S1S8J8"/>
<dbReference type="OMA" id="SQCNIAV"/>
<name>A0A8S1S8J8_PAROT</name>
<evidence type="ECO:0000256" key="1">
    <source>
        <dbReference type="PROSITE-ProRule" id="PRU00024"/>
    </source>
</evidence>
<evidence type="ECO:0000313" key="3">
    <source>
        <dbReference type="EMBL" id="CAD8136095.1"/>
    </source>
</evidence>
<dbReference type="EMBL" id="CAJJDP010000006">
    <property type="protein sequence ID" value="CAD8136095.1"/>
    <property type="molecule type" value="Genomic_DNA"/>
</dbReference>
<dbReference type="Proteomes" id="UP000683925">
    <property type="component" value="Unassembled WGS sequence"/>
</dbReference>
<dbReference type="InterPro" id="IPR000315">
    <property type="entry name" value="Znf_B-box"/>
</dbReference>
<proteinExistence type="predicted"/>
<dbReference type="PROSITE" id="PS50119">
    <property type="entry name" value="ZF_BBOX"/>
    <property type="match status" value="1"/>
</dbReference>
<evidence type="ECO:0000259" key="2">
    <source>
        <dbReference type="PROSITE" id="PS50119"/>
    </source>
</evidence>
<organism evidence="3 4">
    <name type="scientific">Paramecium octaurelia</name>
    <dbReference type="NCBI Taxonomy" id="43137"/>
    <lineage>
        <taxon>Eukaryota</taxon>
        <taxon>Sar</taxon>
        <taxon>Alveolata</taxon>
        <taxon>Ciliophora</taxon>
        <taxon>Intramacronucleata</taxon>
        <taxon>Oligohymenophorea</taxon>
        <taxon>Peniculida</taxon>
        <taxon>Parameciidae</taxon>
        <taxon>Paramecium</taxon>
    </lineage>
</organism>
<sequence length="295" mass="35284">MNSQLTTCFLHSSQIQYICQDCDISLCETCLLTQHYQHTLTYYVPNQDQKLKNLNVKHIKWLQEQEQEVDVLQKIIQFQIQEKQNINLIFNKPLSKSNYLQISNQILNSDHQTIVFNFIEKIITKNEDFEYEDQQQLYLNAIEYKLNQNLWQKLCLQLSLSEKLQILSINLCSSTLNTNLLQQLIESISNLQNLLYVELDMKHTYLDDNAIKVLFEVMRIPNLLKFIAYVSQCNIAVDTLLQFWNRNKELIREKFNYFYIYHHYYSFGHDKDFQEEIMASKSSIYMDQFSESTFV</sequence>
<keyword evidence="1" id="KW-0862">Zinc</keyword>
<feature type="domain" description="B box-type" evidence="2">
    <location>
        <begin position="3"/>
        <end position="43"/>
    </location>
</feature>
<comment type="caution">
    <text evidence="3">The sequence shown here is derived from an EMBL/GenBank/DDBJ whole genome shotgun (WGS) entry which is preliminary data.</text>
</comment>
<dbReference type="OrthoDB" id="303360at2759"/>